<evidence type="ECO:0000259" key="3">
    <source>
        <dbReference type="PROSITE" id="PS51462"/>
    </source>
</evidence>
<dbReference type="Proteomes" id="UP000195412">
    <property type="component" value="Chromosome I"/>
</dbReference>
<comment type="cofactor">
    <cofactor evidence="1">
        <name>Mg(2+)</name>
        <dbReference type="ChEBI" id="CHEBI:18420"/>
    </cofactor>
</comment>
<dbReference type="InterPro" id="IPR000086">
    <property type="entry name" value="NUDIX_hydrolase_dom"/>
</dbReference>
<dbReference type="PROSITE" id="PS51462">
    <property type="entry name" value="NUDIX"/>
    <property type="match status" value="1"/>
</dbReference>
<evidence type="ECO:0000256" key="2">
    <source>
        <dbReference type="ARBA" id="ARBA00022801"/>
    </source>
</evidence>
<protein>
    <submittedName>
        <fullName evidence="4">Phosphohydrolase (MutT/nudix family protein)</fullName>
    </submittedName>
</protein>
<accession>A0A1Y6K196</accession>
<dbReference type="EMBL" id="LT854705">
    <property type="protein sequence ID" value="SMS14334.1"/>
    <property type="molecule type" value="Genomic_DNA"/>
</dbReference>
<reference evidence="5" key="1">
    <citation type="submission" date="2017-05" db="EMBL/GenBank/DDBJ databases">
        <authorList>
            <person name="Papadimitriou K."/>
        </authorList>
    </citation>
    <scope>NUCLEOTIDE SEQUENCE [LARGE SCALE GENOMIC DNA]</scope>
    <source>
        <strain evidence="5">ACA-DC 3411</strain>
    </source>
</reference>
<evidence type="ECO:0000313" key="4">
    <source>
        <dbReference type="EMBL" id="SMS14334.1"/>
    </source>
</evidence>
<keyword evidence="2 4" id="KW-0378">Hydrolase</keyword>
<dbReference type="PANTHER" id="PTHR43046">
    <property type="entry name" value="GDP-MANNOSE MANNOSYL HYDROLASE"/>
    <property type="match status" value="1"/>
</dbReference>
<name>A0A1Y6K196_9LACO</name>
<organism evidence="4 5">
    <name type="scientific">Levilactobacillus zymae</name>
    <dbReference type="NCBI Taxonomy" id="267363"/>
    <lineage>
        <taxon>Bacteria</taxon>
        <taxon>Bacillati</taxon>
        <taxon>Bacillota</taxon>
        <taxon>Bacilli</taxon>
        <taxon>Lactobacillales</taxon>
        <taxon>Lactobacillaceae</taxon>
        <taxon>Levilactobacillus</taxon>
    </lineage>
</organism>
<dbReference type="AlphaFoldDB" id="A0A1Y6K196"/>
<evidence type="ECO:0000256" key="1">
    <source>
        <dbReference type="ARBA" id="ARBA00001946"/>
    </source>
</evidence>
<sequence length="204" mass="23015">MTDDLLTTQRNMLALIQSGLAFTKDPFDRDRYQKLQAFLLQQMALDPQVNVAQLKTALTQDAGYVTPKVDVRALILKADRVLLVQDVPTQTWALPGGYADVGYSPRENVEREVREETGLAVRTRGLLHIFDTAQRPDIPQVAQFYKLVFACDPLDGHFEPNMEVDRIGYFDLAALPPLSLNRTTPEQLTTLLQAQRTQTLSRTD</sequence>
<dbReference type="Pfam" id="PF00293">
    <property type="entry name" value="NUDIX"/>
    <property type="match status" value="1"/>
</dbReference>
<dbReference type="Gene3D" id="6.10.250.1120">
    <property type="match status" value="1"/>
</dbReference>
<dbReference type="SUPFAM" id="SSF55811">
    <property type="entry name" value="Nudix"/>
    <property type="match status" value="1"/>
</dbReference>
<feature type="domain" description="Nudix hydrolase" evidence="3">
    <location>
        <begin position="66"/>
        <end position="194"/>
    </location>
</feature>
<dbReference type="KEGG" id="lzy:LZ3411_1284"/>
<dbReference type="InterPro" id="IPR059176">
    <property type="entry name" value="UDP-X_N"/>
</dbReference>
<evidence type="ECO:0000313" key="5">
    <source>
        <dbReference type="Proteomes" id="UP000195412"/>
    </source>
</evidence>
<proteinExistence type="predicted"/>
<dbReference type="PANTHER" id="PTHR43046:SF16">
    <property type="entry name" value="ADP-RIBOSE PYROPHOSPHATASE YJHB-RELATED"/>
    <property type="match status" value="1"/>
</dbReference>
<dbReference type="InterPro" id="IPR015797">
    <property type="entry name" value="NUDIX_hydrolase-like_dom_sf"/>
</dbReference>
<dbReference type="Pfam" id="PF12535">
    <property type="entry name" value="Nudix_N"/>
    <property type="match status" value="1"/>
</dbReference>
<gene>
    <name evidence="4" type="ORF">LZ3411_1284</name>
</gene>
<dbReference type="RefSeq" id="WP_087742043.1">
    <property type="nucleotide sequence ID" value="NZ_JBPWQU010000022.1"/>
</dbReference>
<dbReference type="GO" id="GO:0016787">
    <property type="term" value="F:hydrolase activity"/>
    <property type="evidence" value="ECO:0007669"/>
    <property type="project" value="UniProtKB-KW"/>
</dbReference>
<dbReference type="Gene3D" id="3.90.79.10">
    <property type="entry name" value="Nucleoside Triphosphate Pyrophosphohydrolase"/>
    <property type="match status" value="1"/>
</dbReference>